<dbReference type="Proteomes" id="UP000070501">
    <property type="component" value="Unassembled WGS sequence"/>
</dbReference>
<accession>A0A136JFX5</accession>
<feature type="active site" description="Proton donor" evidence="4">
    <location>
        <position position="322"/>
    </location>
</feature>
<evidence type="ECO:0000259" key="5">
    <source>
        <dbReference type="Pfam" id="PF06441"/>
    </source>
</evidence>
<evidence type="ECO:0000256" key="4">
    <source>
        <dbReference type="PIRSR" id="PIRSR001112-1"/>
    </source>
</evidence>
<dbReference type="Pfam" id="PF06441">
    <property type="entry name" value="EHN"/>
    <property type="match status" value="1"/>
</dbReference>
<sequence length="420" mass="47480">MVAPKPYKIAVPEEQLAWITDRVRTARIPPGKDLPTDELWKSWGLPPSYAQQLHKTWTSTYDWRAVEARLNEELTQFTLPINHNGEELTMHFVHNRSPHAGALPLLFMHGWPGSILEVRPIIRLLTHPADPETQQAYHVVAPSLPGFGFSSYPKKPVSPMDMAEVGYKLMTALSYGNFMVQGGDWGSIISRFLAANHPDNCRAIHLNAVVSGPPSPLWHPWAMGKLLLAMVTGGWGLTESERKGLGRMKWWSDHEAGYQAIQGSKPQTLAYSLADSPFGLACWMREKVQFLTDDDFEWSDEAVITFAMPYIINGTPGHAEIYKWIPKNDENSMLEAFKKIIPKQVSFGGSIFPKDVLYIPEWWARCNVSENIIFWKEHKIGGHFPSMERPATLVADIREFTGRIDPLVIDDLKQSGARQQ</sequence>
<dbReference type="GO" id="GO:0097176">
    <property type="term" value="P:epoxide metabolic process"/>
    <property type="evidence" value="ECO:0007669"/>
    <property type="project" value="TreeGrafter"/>
</dbReference>
<dbReference type="InterPro" id="IPR000639">
    <property type="entry name" value="Epox_hydrolase-like"/>
</dbReference>
<dbReference type="SUPFAM" id="SSF53474">
    <property type="entry name" value="alpha/beta-Hydrolases"/>
    <property type="match status" value="1"/>
</dbReference>
<keyword evidence="2" id="KW-0058">Aromatic hydrocarbons catabolism</keyword>
<protein>
    <submittedName>
        <fullName evidence="6">Epoxide hydrolase domain-containing protein</fullName>
    </submittedName>
</protein>
<organism evidence="6 7">
    <name type="scientific">Microdochium bolleyi</name>
    <dbReference type="NCBI Taxonomy" id="196109"/>
    <lineage>
        <taxon>Eukaryota</taxon>
        <taxon>Fungi</taxon>
        <taxon>Dikarya</taxon>
        <taxon>Ascomycota</taxon>
        <taxon>Pezizomycotina</taxon>
        <taxon>Sordariomycetes</taxon>
        <taxon>Xylariomycetidae</taxon>
        <taxon>Xylariales</taxon>
        <taxon>Microdochiaceae</taxon>
        <taxon>Microdochium</taxon>
    </lineage>
</organism>
<dbReference type="OrthoDB" id="7130006at2759"/>
<dbReference type="InParanoid" id="A0A136JFX5"/>
<gene>
    <name evidence="6" type="ORF">Micbo1qcDRAFT_158243</name>
</gene>
<evidence type="ECO:0000256" key="2">
    <source>
        <dbReference type="ARBA" id="ARBA00022797"/>
    </source>
</evidence>
<dbReference type="EMBL" id="KQ964246">
    <property type="protein sequence ID" value="KXJ96063.1"/>
    <property type="molecule type" value="Genomic_DNA"/>
</dbReference>
<keyword evidence="3 6" id="KW-0378">Hydrolase</keyword>
<dbReference type="GO" id="GO:0004301">
    <property type="term" value="F:epoxide hydrolase activity"/>
    <property type="evidence" value="ECO:0007669"/>
    <property type="project" value="TreeGrafter"/>
</dbReference>
<feature type="active site" description="Proton acceptor" evidence="4">
    <location>
        <position position="383"/>
    </location>
</feature>
<dbReference type="STRING" id="196109.A0A136JFX5"/>
<feature type="active site" description="Nucleophile" evidence="4">
    <location>
        <position position="184"/>
    </location>
</feature>
<reference evidence="6 7" key="1">
    <citation type="submission" date="2016-02" db="EMBL/GenBank/DDBJ databases">
        <title>Draft genome sequence of Microdochium bolleyi, a fungal endophyte of beachgrass.</title>
        <authorList>
            <consortium name="DOE Joint Genome Institute"/>
            <person name="David A.S."/>
            <person name="May G."/>
            <person name="Haridas S."/>
            <person name="Lim J."/>
            <person name="Wang M."/>
            <person name="Labutti K."/>
            <person name="Lipzen A."/>
            <person name="Barry K."/>
            <person name="Grigoriev I.V."/>
        </authorList>
    </citation>
    <scope>NUCLEOTIDE SEQUENCE [LARGE SCALE GENOMIC DNA]</scope>
    <source>
        <strain evidence="6 7">J235TASD1</strain>
    </source>
</reference>
<dbReference type="InterPro" id="IPR029058">
    <property type="entry name" value="AB_hydrolase_fold"/>
</dbReference>
<dbReference type="PANTHER" id="PTHR21661:SF35">
    <property type="entry name" value="EPOXIDE HYDROLASE"/>
    <property type="match status" value="1"/>
</dbReference>
<name>A0A136JFX5_9PEZI</name>
<feature type="domain" description="Epoxide hydrolase N-terminal" evidence="5">
    <location>
        <begin position="4"/>
        <end position="118"/>
    </location>
</feature>
<dbReference type="PRINTS" id="PR00412">
    <property type="entry name" value="EPOXHYDRLASE"/>
</dbReference>
<dbReference type="PIRSF" id="PIRSF001112">
    <property type="entry name" value="Epoxide_hydrolase"/>
    <property type="match status" value="1"/>
</dbReference>
<dbReference type="Gene3D" id="3.40.50.1820">
    <property type="entry name" value="alpha/beta hydrolase"/>
    <property type="match status" value="1"/>
</dbReference>
<evidence type="ECO:0000313" key="6">
    <source>
        <dbReference type="EMBL" id="KXJ96063.1"/>
    </source>
</evidence>
<dbReference type="InterPro" id="IPR010497">
    <property type="entry name" value="Epoxide_hydro_N"/>
</dbReference>
<keyword evidence="7" id="KW-1185">Reference proteome</keyword>
<comment type="similarity">
    <text evidence="1">Belongs to the peptidase S33 family.</text>
</comment>
<dbReference type="PANTHER" id="PTHR21661">
    <property type="entry name" value="EPOXIDE HYDROLASE 1-RELATED"/>
    <property type="match status" value="1"/>
</dbReference>
<evidence type="ECO:0000256" key="3">
    <source>
        <dbReference type="ARBA" id="ARBA00022801"/>
    </source>
</evidence>
<dbReference type="AlphaFoldDB" id="A0A136JFX5"/>
<evidence type="ECO:0000313" key="7">
    <source>
        <dbReference type="Proteomes" id="UP000070501"/>
    </source>
</evidence>
<evidence type="ECO:0000256" key="1">
    <source>
        <dbReference type="ARBA" id="ARBA00010088"/>
    </source>
</evidence>
<dbReference type="InterPro" id="IPR016292">
    <property type="entry name" value="Epoxide_hydrolase"/>
</dbReference>
<proteinExistence type="inferred from homology"/>